<evidence type="ECO:0000256" key="9">
    <source>
        <dbReference type="SAM" id="MobiDB-lite"/>
    </source>
</evidence>
<evidence type="ECO:0000256" key="8">
    <source>
        <dbReference type="PIRNR" id="PIRNR016302"/>
    </source>
</evidence>
<comment type="caution">
    <text evidence="10">The sequence shown here is derived from an EMBL/GenBank/DDBJ whole genome shotgun (WGS) entry which is preliminary data.</text>
</comment>
<dbReference type="Pfam" id="PF03663">
    <property type="entry name" value="Glyco_hydro_76"/>
    <property type="match status" value="2"/>
</dbReference>
<dbReference type="PANTHER" id="PTHR12145:SF36">
    <property type="entry name" value="MANNAN ENDO-1,6-ALPHA-MANNOSIDASE DCW1"/>
    <property type="match status" value="1"/>
</dbReference>
<reference evidence="10 11" key="1">
    <citation type="journal article" date="2018" name="BMC Genomics">
        <title>Genomic evidence for intraspecific hybridization in a clonal and extremely halotolerant yeast.</title>
        <authorList>
            <person name="Gostincar C."/>
            <person name="Stajich J.E."/>
            <person name="Zupancic J."/>
            <person name="Zalar P."/>
            <person name="Gunde-Cimerman N."/>
        </authorList>
    </citation>
    <scope>NUCLEOTIDE SEQUENCE [LARGE SCALE GENOMIC DNA]</scope>
    <source>
        <strain evidence="10 11">EXF-171</strain>
    </source>
</reference>
<protein>
    <recommendedName>
        <fullName evidence="3 8">Mannan endo-1,6-alpha-mannosidase</fullName>
        <ecNumber evidence="3 8">3.2.1.101</ecNumber>
    </recommendedName>
</protein>
<dbReference type="AlphaFoldDB" id="A0A3M7FXN1"/>
<dbReference type="GO" id="GO:0008496">
    <property type="term" value="F:mannan endo-1,6-alpha-mannosidase activity"/>
    <property type="evidence" value="ECO:0007669"/>
    <property type="project" value="UniProtKB-UniRule"/>
</dbReference>
<organism evidence="10 11">
    <name type="scientific">Hortaea werneckii</name>
    <name type="common">Black yeast</name>
    <name type="synonym">Cladosporium werneckii</name>
    <dbReference type="NCBI Taxonomy" id="91943"/>
    <lineage>
        <taxon>Eukaryota</taxon>
        <taxon>Fungi</taxon>
        <taxon>Dikarya</taxon>
        <taxon>Ascomycota</taxon>
        <taxon>Pezizomycotina</taxon>
        <taxon>Dothideomycetes</taxon>
        <taxon>Dothideomycetidae</taxon>
        <taxon>Mycosphaerellales</taxon>
        <taxon>Teratosphaeriaceae</taxon>
        <taxon>Hortaea</taxon>
    </lineage>
</organism>
<evidence type="ECO:0000256" key="5">
    <source>
        <dbReference type="ARBA" id="ARBA00022801"/>
    </source>
</evidence>
<keyword evidence="6" id="KW-0325">Glycoprotein</keyword>
<evidence type="ECO:0000313" key="11">
    <source>
        <dbReference type="Proteomes" id="UP000281468"/>
    </source>
</evidence>
<dbReference type="Gene3D" id="1.50.10.20">
    <property type="match status" value="1"/>
</dbReference>
<evidence type="ECO:0000313" key="10">
    <source>
        <dbReference type="EMBL" id="RMY93610.1"/>
    </source>
</evidence>
<accession>A0A3M7FXN1</accession>
<dbReference type="EMBL" id="QWIQ01000328">
    <property type="protein sequence ID" value="RMY93610.1"/>
    <property type="molecule type" value="Genomic_DNA"/>
</dbReference>
<sequence length="494" mass="52406">MKLRHPSIPSAMRSSVSTFASVALAAATGVSGIELDVNSTSSVYDAAQMIATNVMARYQNSSAAPGLFGQPYYFWEAGLAWDAMINYASATGDSQWNDMIAENILFQKGPDNDFMPPNQTKNLGNDDQARWALAAMTAAERGFPLPEDAGVGNWSELAINVWNSQVARWDNSTCGGGLRWQIFPFNNGYDYKNSFSNGEFVQLGTRLARCTGNDTYIDWARDAARWAVDVGLIDQEGRVLDGTSSAQNCSQFNHIQWTASTGAYLSGSAYAANYTRTVRWTGYQSVLFLTANATFFDDGVMYEVACEPNMNCNVDQQAFKAMLVRALANTKTLGATGEITQGEGCGFNNTGPCTTIGSSREVIQGWLESTAKAAAASCEMQDAGLMCGTSWRQDGYDGQSGLGQDLNALEAVLAVLPQYEYQTTVPANSIGLPGGYQSPTSSDTPGNSSSSNSSSPSSSASSSSPASYDNAAGASSAPLLALVAAAGVMVAFSM</sequence>
<dbReference type="SUPFAM" id="SSF48208">
    <property type="entry name" value="Six-hairpin glycosidases"/>
    <property type="match status" value="1"/>
</dbReference>
<evidence type="ECO:0000256" key="7">
    <source>
        <dbReference type="ARBA" id="ARBA00023295"/>
    </source>
</evidence>
<dbReference type="GO" id="GO:0009272">
    <property type="term" value="P:fungal-type cell wall biogenesis"/>
    <property type="evidence" value="ECO:0007669"/>
    <property type="project" value="TreeGrafter"/>
</dbReference>
<evidence type="ECO:0000256" key="4">
    <source>
        <dbReference type="ARBA" id="ARBA00022729"/>
    </source>
</evidence>
<feature type="compositionally biased region" description="Low complexity" evidence="9">
    <location>
        <begin position="438"/>
        <end position="472"/>
    </location>
</feature>
<dbReference type="GO" id="GO:0016052">
    <property type="term" value="P:carbohydrate catabolic process"/>
    <property type="evidence" value="ECO:0007669"/>
    <property type="project" value="InterPro"/>
</dbReference>
<feature type="region of interest" description="Disordered" evidence="9">
    <location>
        <begin position="430"/>
        <end position="472"/>
    </location>
</feature>
<dbReference type="PIRSF" id="PIRSF016302">
    <property type="entry name" value="Man_a_manosd"/>
    <property type="match status" value="1"/>
</dbReference>
<dbReference type="InterPro" id="IPR008928">
    <property type="entry name" value="6-hairpin_glycosidase_sf"/>
</dbReference>
<dbReference type="InterPro" id="IPR014480">
    <property type="entry name" value="Mannan-1_6-alpha_mannosidase"/>
</dbReference>
<proteinExistence type="inferred from homology"/>
<keyword evidence="4" id="KW-0732">Signal</keyword>
<keyword evidence="5 8" id="KW-0378">Hydrolase</keyword>
<evidence type="ECO:0000256" key="2">
    <source>
        <dbReference type="ARBA" id="ARBA00009699"/>
    </source>
</evidence>
<evidence type="ECO:0000256" key="6">
    <source>
        <dbReference type="ARBA" id="ARBA00023180"/>
    </source>
</evidence>
<evidence type="ECO:0000256" key="1">
    <source>
        <dbReference type="ARBA" id="ARBA00001452"/>
    </source>
</evidence>
<dbReference type="Proteomes" id="UP000281468">
    <property type="component" value="Unassembled WGS sequence"/>
</dbReference>
<dbReference type="EC" id="3.2.1.101" evidence="3 8"/>
<comment type="similarity">
    <text evidence="2 8">Belongs to the glycosyl hydrolase 76 family.</text>
</comment>
<comment type="catalytic activity">
    <reaction evidence="1 8">
        <text>Random hydrolysis of (1-&gt;6)-alpha-D-mannosidic linkages in unbranched (1-&gt;6)-mannans.</text>
        <dbReference type="EC" id="3.2.1.101"/>
    </reaction>
</comment>
<dbReference type="PANTHER" id="PTHR12145">
    <property type="entry name" value="MANNAN ENDO-1,6-ALPHA-MANNOSIDASE DCW1"/>
    <property type="match status" value="1"/>
</dbReference>
<dbReference type="InterPro" id="IPR005198">
    <property type="entry name" value="Glyco_hydro_76"/>
</dbReference>
<keyword evidence="7 8" id="KW-0326">Glycosidase</keyword>
<name>A0A3M7FXN1_HORWE</name>
<gene>
    <name evidence="10" type="ORF">D0862_09157</name>
</gene>
<evidence type="ECO:0000256" key="3">
    <source>
        <dbReference type="ARBA" id="ARBA00012350"/>
    </source>
</evidence>